<evidence type="ECO:0000256" key="1">
    <source>
        <dbReference type="SAM" id="Coils"/>
    </source>
</evidence>
<sequence length="109" mass="12278">MPSRLPTIKMYLTAEEYAEITSNAKRSGLTSSTYAKRVCLGLPAPSLEKQQHRLELLKINADLGRLGGLFKLCLSEKETPLASLYHQIRQLLREIEARQRELKAAVAKI</sequence>
<name>I2Q7N8_9BACT</name>
<dbReference type="InterPro" id="IPR053842">
    <property type="entry name" value="NikA-like"/>
</dbReference>
<proteinExistence type="predicted"/>
<dbReference type="STRING" id="596152.DesU5LDRAFT_0073"/>
<dbReference type="AlphaFoldDB" id="I2Q7N8"/>
<dbReference type="EMBL" id="JH600067">
    <property type="protein sequence ID" value="EIG55794.1"/>
    <property type="molecule type" value="Genomic_DNA"/>
</dbReference>
<gene>
    <name evidence="2" type="ORF">DesU5LDRAFT_0073</name>
</gene>
<dbReference type="HOGENOM" id="CLU_128586_1_1_7"/>
<keyword evidence="1" id="KW-0175">Coiled coil</keyword>
<dbReference type="eggNOG" id="ENOG5031AZX">
    <property type="taxonomic scope" value="Bacteria"/>
</dbReference>
<organism evidence="2">
    <name type="scientific">Desulfovibrio sp. U5L</name>
    <dbReference type="NCBI Taxonomy" id="596152"/>
    <lineage>
        <taxon>Bacteria</taxon>
        <taxon>Pseudomonadati</taxon>
        <taxon>Thermodesulfobacteriota</taxon>
        <taxon>Desulfovibrionia</taxon>
        <taxon>Desulfovibrionales</taxon>
        <taxon>Desulfovibrionaceae</taxon>
        <taxon>Desulfovibrio</taxon>
    </lineage>
</organism>
<reference evidence="2" key="1">
    <citation type="submission" date="2011-11" db="EMBL/GenBank/DDBJ databases">
        <title>Improved High-Quality Draft sequence of Desulfovibrio sp. U5L.</title>
        <authorList>
            <consortium name="US DOE Joint Genome Institute"/>
            <person name="Lucas S."/>
            <person name="Han J."/>
            <person name="Lapidus A."/>
            <person name="Cheng J.-F."/>
            <person name="Goodwin L."/>
            <person name="Pitluck S."/>
            <person name="Peters L."/>
            <person name="Ovchinnikova G."/>
            <person name="Held B."/>
            <person name="Detter J.C."/>
            <person name="Han C."/>
            <person name="Tapia R."/>
            <person name="Land M."/>
            <person name="Hauser L."/>
            <person name="Kyrpides N."/>
            <person name="Ivanova N."/>
            <person name="Pagani I."/>
            <person name="Gabster J."/>
            <person name="Walker C."/>
            <person name="Stolyar S."/>
            <person name="Stahl D."/>
            <person name="Arkin A."/>
            <person name="Dehal P."/>
            <person name="Hazen T."/>
            <person name="Woyke T."/>
        </authorList>
    </citation>
    <scope>NUCLEOTIDE SEQUENCE [LARGE SCALE GENOMIC DNA]</scope>
    <source>
        <strain evidence="2">U5L</strain>
    </source>
</reference>
<protein>
    <submittedName>
        <fullName evidence="2">Uncharacterized protein</fullName>
    </submittedName>
</protein>
<accession>I2Q7N8</accession>
<dbReference type="Pfam" id="PF21983">
    <property type="entry name" value="NikA-like"/>
    <property type="match status" value="1"/>
</dbReference>
<evidence type="ECO:0000313" key="2">
    <source>
        <dbReference type="EMBL" id="EIG55794.1"/>
    </source>
</evidence>
<feature type="coiled-coil region" evidence="1">
    <location>
        <begin position="81"/>
        <end position="108"/>
    </location>
</feature>